<sequence length="81" mass="8382">MEALGLQDTASGLVTSVQGVTTALTSKKADLDQLGVTSIAVQTLKDQQASSKALSDAIVSKLFETSPSAEAFKIDQIRLSG</sequence>
<reference evidence="3 4" key="1">
    <citation type="submission" date="2015-05" db="EMBL/GenBank/DDBJ databases">
        <authorList>
            <person name="Fogelqvist Johan"/>
        </authorList>
    </citation>
    <scope>NUCLEOTIDE SEQUENCE [LARGE SCALE GENOMIC DNA]</scope>
    <source>
        <strain evidence="2">VL1</strain>
        <strain evidence="1">VL2</strain>
    </source>
</reference>
<dbReference type="Pfam" id="PF12296">
    <property type="entry name" value="HsbA"/>
    <property type="match status" value="1"/>
</dbReference>
<dbReference type="Proteomes" id="UP000044602">
    <property type="component" value="Unassembled WGS sequence"/>
</dbReference>
<dbReference type="Gene3D" id="1.20.1280.140">
    <property type="match status" value="1"/>
</dbReference>
<keyword evidence="3" id="KW-1185">Reference proteome</keyword>
<dbReference type="STRING" id="100787.A0A0G4KY36"/>
<protein>
    <submittedName>
        <fullName evidence="1">Uncharacterized protein</fullName>
    </submittedName>
</protein>
<evidence type="ECO:0000313" key="1">
    <source>
        <dbReference type="EMBL" id="CRK14698.1"/>
    </source>
</evidence>
<name>A0A0G4KY36_VERLO</name>
<evidence type="ECO:0000313" key="3">
    <source>
        <dbReference type="Proteomes" id="UP000044602"/>
    </source>
</evidence>
<dbReference type="Proteomes" id="UP000045706">
    <property type="component" value="Unassembled WGS sequence"/>
</dbReference>
<proteinExistence type="predicted"/>
<gene>
    <name evidence="2" type="ORF">BN1708_017359</name>
    <name evidence="1" type="ORF">BN1723_017403</name>
</gene>
<evidence type="ECO:0000313" key="2">
    <source>
        <dbReference type="EMBL" id="CRK15214.1"/>
    </source>
</evidence>
<dbReference type="InterPro" id="IPR021054">
    <property type="entry name" value="Cell_wall_mannoprotein_1"/>
</dbReference>
<evidence type="ECO:0000313" key="4">
    <source>
        <dbReference type="Proteomes" id="UP000045706"/>
    </source>
</evidence>
<dbReference type="AlphaFoldDB" id="A0A0G4KY36"/>
<dbReference type="EMBL" id="CVQH01006269">
    <property type="protein sequence ID" value="CRK15214.1"/>
    <property type="molecule type" value="Genomic_DNA"/>
</dbReference>
<dbReference type="EMBL" id="CVQI01005280">
    <property type="protein sequence ID" value="CRK14698.1"/>
    <property type="molecule type" value="Genomic_DNA"/>
</dbReference>
<accession>A0A0G4KY36</accession>
<feature type="non-terminal residue" evidence="1">
    <location>
        <position position="81"/>
    </location>
</feature>
<organism evidence="1 4">
    <name type="scientific">Verticillium longisporum</name>
    <name type="common">Verticillium dahliae var. longisporum</name>
    <dbReference type="NCBI Taxonomy" id="100787"/>
    <lineage>
        <taxon>Eukaryota</taxon>
        <taxon>Fungi</taxon>
        <taxon>Dikarya</taxon>
        <taxon>Ascomycota</taxon>
        <taxon>Pezizomycotina</taxon>
        <taxon>Sordariomycetes</taxon>
        <taxon>Hypocreomycetidae</taxon>
        <taxon>Glomerellales</taxon>
        <taxon>Plectosphaerellaceae</taxon>
        <taxon>Verticillium</taxon>
    </lineage>
</organism>